<evidence type="ECO:0000256" key="8">
    <source>
        <dbReference type="SAM" id="MobiDB-lite"/>
    </source>
</evidence>
<evidence type="ECO:0000256" key="1">
    <source>
        <dbReference type="ARBA" id="ARBA00004123"/>
    </source>
</evidence>
<evidence type="ECO:0000256" key="4">
    <source>
        <dbReference type="ARBA" id="ARBA00022490"/>
    </source>
</evidence>
<accession>A0A165QW98</accession>
<keyword evidence="11" id="KW-1185">Reference proteome</keyword>
<evidence type="ECO:0000256" key="3">
    <source>
        <dbReference type="ARBA" id="ARBA00010042"/>
    </source>
</evidence>
<dbReference type="GO" id="GO:0007059">
    <property type="term" value="P:chromosome segregation"/>
    <property type="evidence" value="ECO:0007669"/>
    <property type="project" value="UniProtKB-KW"/>
</dbReference>
<dbReference type="STRING" id="1314783.A0A165QW98"/>
<dbReference type="Pfam" id="PF03941">
    <property type="entry name" value="INCENP_ARK-bind"/>
    <property type="match status" value="1"/>
</dbReference>
<organism evidence="10 11">
    <name type="scientific">Daedalea quercina L-15889</name>
    <dbReference type="NCBI Taxonomy" id="1314783"/>
    <lineage>
        <taxon>Eukaryota</taxon>
        <taxon>Fungi</taxon>
        <taxon>Dikarya</taxon>
        <taxon>Basidiomycota</taxon>
        <taxon>Agaricomycotina</taxon>
        <taxon>Agaricomycetes</taxon>
        <taxon>Polyporales</taxon>
        <taxon>Fomitopsis</taxon>
    </lineage>
</organism>
<feature type="region of interest" description="Disordered" evidence="8">
    <location>
        <begin position="767"/>
        <end position="788"/>
    </location>
</feature>
<feature type="compositionally biased region" description="Low complexity" evidence="8">
    <location>
        <begin position="884"/>
        <end position="901"/>
    </location>
</feature>
<feature type="region of interest" description="Disordered" evidence="8">
    <location>
        <begin position="720"/>
        <end position="741"/>
    </location>
</feature>
<feature type="region of interest" description="Disordered" evidence="8">
    <location>
        <begin position="118"/>
        <end position="141"/>
    </location>
</feature>
<dbReference type="Proteomes" id="UP000076727">
    <property type="component" value="Unassembled WGS sequence"/>
</dbReference>
<feature type="compositionally biased region" description="Basic and acidic residues" evidence="8">
    <location>
        <begin position="512"/>
        <end position="528"/>
    </location>
</feature>
<feature type="region of interest" description="Disordered" evidence="8">
    <location>
        <begin position="808"/>
        <end position="834"/>
    </location>
</feature>
<protein>
    <recommendedName>
        <fullName evidence="9">Inner centromere protein ARK-binding domain-containing protein</fullName>
    </recommendedName>
</protein>
<feature type="compositionally biased region" description="Basic and acidic residues" evidence="8">
    <location>
        <begin position="1007"/>
        <end position="1039"/>
    </location>
</feature>
<evidence type="ECO:0000256" key="6">
    <source>
        <dbReference type="ARBA" id="ARBA00023212"/>
    </source>
</evidence>
<feature type="compositionally biased region" description="Low complexity" evidence="8">
    <location>
        <begin position="624"/>
        <end position="651"/>
    </location>
</feature>
<feature type="region of interest" description="Disordered" evidence="8">
    <location>
        <begin position="915"/>
        <end position="1205"/>
    </location>
</feature>
<comment type="similarity">
    <text evidence="3">Belongs to the INCENP family.</text>
</comment>
<keyword evidence="4" id="KW-0963">Cytoplasm</keyword>
<feature type="compositionally biased region" description="Polar residues" evidence="8">
    <location>
        <begin position="720"/>
        <end position="733"/>
    </location>
</feature>
<feature type="compositionally biased region" description="Polar residues" evidence="8">
    <location>
        <begin position="771"/>
        <end position="788"/>
    </location>
</feature>
<evidence type="ECO:0000259" key="9">
    <source>
        <dbReference type="Pfam" id="PF03941"/>
    </source>
</evidence>
<dbReference type="GO" id="GO:0005634">
    <property type="term" value="C:nucleus"/>
    <property type="evidence" value="ECO:0007669"/>
    <property type="project" value="UniProtKB-SubCell"/>
</dbReference>
<feature type="compositionally biased region" description="Polar residues" evidence="8">
    <location>
        <begin position="1088"/>
        <end position="1102"/>
    </location>
</feature>
<feature type="compositionally biased region" description="Basic and acidic residues" evidence="8">
    <location>
        <begin position="939"/>
        <end position="999"/>
    </location>
</feature>
<feature type="region of interest" description="Disordered" evidence="8">
    <location>
        <begin position="209"/>
        <end position="233"/>
    </location>
</feature>
<keyword evidence="5" id="KW-0159">Chromosome partition</keyword>
<feature type="domain" description="Inner centromere protein ARK-binding" evidence="9">
    <location>
        <begin position="1158"/>
        <end position="1214"/>
    </location>
</feature>
<feature type="region of interest" description="Disordered" evidence="8">
    <location>
        <begin position="255"/>
        <end position="352"/>
    </location>
</feature>
<evidence type="ECO:0000256" key="2">
    <source>
        <dbReference type="ARBA" id="ARBA00004186"/>
    </source>
</evidence>
<keyword evidence="6" id="KW-0206">Cytoskeleton</keyword>
<evidence type="ECO:0000313" key="11">
    <source>
        <dbReference type="Proteomes" id="UP000076727"/>
    </source>
</evidence>
<dbReference type="PANTHER" id="PTHR13142">
    <property type="entry name" value="INNER CENTROMERE PROTEIN"/>
    <property type="match status" value="1"/>
</dbReference>
<feature type="compositionally biased region" description="Basic and acidic residues" evidence="8">
    <location>
        <begin position="128"/>
        <end position="141"/>
    </location>
</feature>
<feature type="region of interest" description="Disordered" evidence="8">
    <location>
        <begin position="503"/>
        <end position="560"/>
    </location>
</feature>
<comment type="subcellular location">
    <subcellularLocation>
        <location evidence="2">Cytoplasm</location>
        <location evidence="2">Cytoskeleton</location>
        <location evidence="2">Spindle</location>
    </subcellularLocation>
    <subcellularLocation>
        <location evidence="1">Nucleus</location>
    </subcellularLocation>
</comment>
<evidence type="ECO:0000256" key="5">
    <source>
        <dbReference type="ARBA" id="ARBA00022829"/>
    </source>
</evidence>
<reference evidence="10 11" key="1">
    <citation type="journal article" date="2016" name="Mol. Biol. Evol.">
        <title>Comparative Genomics of Early-Diverging Mushroom-Forming Fungi Provides Insights into the Origins of Lignocellulose Decay Capabilities.</title>
        <authorList>
            <person name="Nagy L.G."/>
            <person name="Riley R."/>
            <person name="Tritt A."/>
            <person name="Adam C."/>
            <person name="Daum C."/>
            <person name="Floudas D."/>
            <person name="Sun H."/>
            <person name="Yadav J.S."/>
            <person name="Pangilinan J."/>
            <person name="Larsson K.H."/>
            <person name="Matsuura K."/>
            <person name="Barry K."/>
            <person name="Labutti K."/>
            <person name="Kuo R."/>
            <person name="Ohm R.A."/>
            <person name="Bhattacharya S.S."/>
            <person name="Shirouzu T."/>
            <person name="Yoshinaga Y."/>
            <person name="Martin F.M."/>
            <person name="Grigoriev I.V."/>
            <person name="Hibbett D.S."/>
        </authorList>
    </citation>
    <scope>NUCLEOTIDE SEQUENCE [LARGE SCALE GENOMIC DNA]</scope>
    <source>
        <strain evidence="10 11">L-15889</strain>
    </source>
</reference>
<dbReference type="Gene3D" id="6.10.250.2990">
    <property type="match status" value="1"/>
</dbReference>
<dbReference type="GO" id="GO:0005819">
    <property type="term" value="C:spindle"/>
    <property type="evidence" value="ECO:0007669"/>
    <property type="project" value="UniProtKB-SubCell"/>
</dbReference>
<feature type="region of interest" description="Disordered" evidence="8">
    <location>
        <begin position="1219"/>
        <end position="1251"/>
    </location>
</feature>
<feature type="compositionally biased region" description="Basic and acidic residues" evidence="8">
    <location>
        <begin position="1242"/>
        <end position="1251"/>
    </location>
</feature>
<sequence>MDHTTPGGAGVLKWANTIRLNLAKDPGRQLLHDQIQNTLDFMDDYLENVLKGPKTESVTELLKTPGRRKNAPTRTKSTTVATVKKEVIVEMSLDRTDDERGTHAPVNSFHKALLQAKNTRDEDEEVAEEAHPNDTRHQKADDSVWLAHAEEVATREPMAHEQVQDRDDALRTAMLNTSGASSEPVTTELSIIAEDDESTERSRLFALPPSSSMEVAQSLETEAPKAEEMRSAAGAAMDVDVDDLAQTDVMSTTDTFHSIPLDSPTSHTTPAPKDPSPVVEEPGKSQEPIPIVPSATTGDELSVPLRDEPSSKTLDRTPGLSQIGLPAPSPLHKSTKTGREQSMGAALGPGAKRGSWLVKAREVKAMEVAGKRTSNTLGSGLGLGILGVKRKSGEMLDPVGMSGTVVGPSRASSEDDRVAKLAKLNEDGGSERKNRMKILSAEEPPSLSPKPAIEMKIRAATVPPEDFTVQIIEQDEPLLNTFKKRLEGARTGKSMGKSLGGTAAAALAQARAEAEARVAERNKLERGSDVGTTADESVVEDGAQNVHAEPATEAALVPDSHKRLSVSDLFVLSQKEEQTLASGHEPPLPALNIEAASTNADASISTTPPNSPPRPATIAPPTGPVFSKPAAVFAAPPSSSSAQASRDQPSAGPSKDFSFKMPSAHPFSLPAAMALGVPASLGSPNSQKVGGLSAQSSKASVFSDMIFDKEDSIPAWMPQTQDTEYSTQPAQSQKFDDTDDDDSWHVDDKFAAHQMWTPFGFTSAENRDDTWSTLPSRSTSQKGGDTGFMTTNFTKSFAAKKDVEQVEEAQPEAEVEPSIAVSTAFGSDGEPVEHEQDAMDQFIANQAMEMGEVADEDMEETDLEDIAIAGQSTVSLVQPSVERSQSQQSMAASTASSLQQSQAGLFGQATKFVNSMLGGGKKKPEPVKSLQLAAQAAKKQQEELEKKAARLKEMENRRQLAQQRKAEGEQVRAQEEEKKIREENERRKREREELTDKRPLSRLGSKKQLDDDNTKKRKIEAEKKPIESKKPPSKDKKDVPPAPRVAAKSGPSTMTNPPGVKVGPPAKSAMKQTELPETKAPTKVVKPTPSSSNLKAVASSGNLKVGQPNLKGKGKAPTDEEPQPAQAIRAQMADRAKAQIQAQLNPPPVASETIELPDINSEYSDSEDEDRPRNFDPPDWAQSPELRAALQQQAAVNPDDVFGQIPPLRMEDMFRTRQSRFRARTSSANWSGPDGLTEQEEREYARRMGFK</sequence>
<name>A0A165QW98_9APHY</name>
<feature type="compositionally biased region" description="Polar residues" evidence="8">
    <location>
        <begin position="209"/>
        <end position="220"/>
    </location>
</feature>
<feature type="compositionally biased region" description="Basic and acidic residues" evidence="8">
    <location>
        <begin position="305"/>
        <end position="315"/>
    </location>
</feature>
<feature type="compositionally biased region" description="Basic and acidic residues" evidence="8">
    <location>
        <begin position="424"/>
        <end position="433"/>
    </location>
</feature>
<feature type="region of interest" description="Disordered" evidence="8">
    <location>
        <begin position="878"/>
        <end position="901"/>
    </location>
</feature>
<proteinExistence type="inferred from homology"/>
<dbReference type="OrthoDB" id="6123at2759"/>
<dbReference type="AlphaFoldDB" id="A0A165QW98"/>
<dbReference type="InterPro" id="IPR005635">
    <property type="entry name" value="Inner_centromere_prot_ARK-bd"/>
</dbReference>
<dbReference type="EMBL" id="KV429054">
    <property type="protein sequence ID" value="KZT70010.1"/>
    <property type="molecule type" value="Genomic_DNA"/>
</dbReference>
<evidence type="ECO:0000313" key="10">
    <source>
        <dbReference type="EMBL" id="KZT70010.1"/>
    </source>
</evidence>
<feature type="region of interest" description="Disordered" evidence="8">
    <location>
        <begin position="600"/>
        <end position="659"/>
    </location>
</feature>
<evidence type="ECO:0000256" key="7">
    <source>
        <dbReference type="ARBA" id="ARBA00023242"/>
    </source>
</evidence>
<keyword evidence="7" id="KW-0539">Nucleus</keyword>
<feature type="region of interest" description="Disordered" evidence="8">
    <location>
        <begin position="424"/>
        <end position="452"/>
    </location>
</feature>
<gene>
    <name evidence="10" type="ORF">DAEQUDRAFT_690017</name>
</gene>
<dbReference type="PANTHER" id="PTHR13142:SF1">
    <property type="entry name" value="INNER CENTROMERE PROTEIN"/>
    <property type="match status" value="1"/>
</dbReference>